<reference evidence="2" key="1">
    <citation type="submission" date="2020-08" db="EMBL/GenBank/DDBJ databases">
        <title>Multicomponent nature underlies the extraordinary mechanical properties of spider dragline silk.</title>
        <authorList>
            <person name="Kono N."/>
            <person name="Nakamura H."/>
            <person name="Mori M."/>
            <person name="Yoshida Y."/>
            <person name="Ohtoshi R."/>
            <person name="Malay A.D."/>
            <person name="Moran D.A.P."/>
            <person name="Tomita M."/>
            <person name="Numata K."/>
            <person name="Arakawa K."/>
        </authorList>
    </citation>
    <scope>NUCLEOTIDE SEQUENCE</scope>
</reference>
<feature type="domain" description="DUF5641" evidence="1">
    <location>
        <begin position="4"/>
        <end position="79"/>
    </location>
</feature>
<keyword evidence="3" id="KW-1185">Reference proteome</keyword>
<accession>A0A8X6N2D8</accession>
<dbReference type="InterPro" id="IPR040676">
    <property type="entry name" value="DUF5641"/>
</dbReference>
<dbReference type="Pfam" id="PF18701">
    <property type="entry name" value="DUF5641"/>
    <property type="match status" value="1"/>
</dbReference>
<comment type="caution">
    <text evidence="2">The sequence shown here is derived from an EMBL/GenBank/DDBJ whole genome shotgun (WGS) entry which is preliminary data.</text>
</comment>
<dbReference type="AlphaFoldDB" id="A0A8X6N2D8"/>
<protein>
    <recommendedName>
        <fullName evidence="1">DUF5641 domain-containing protein</fullName>
    </recommendedName>
</protein>
<organism evidence="2 3">
    <name type="scientific">Nephila pilipes</name>
    <name type="common">Giant wood spider</name>
    <name type="synonym">Nephila maculata</name>
    <dbReference type="NCBI Taxonomy" id="299642"/>
    <lineage>
        <taxon>Eukaryota</taxon>
        <taxon>Metazoa</taxon>
        <taxon>Ecdysozoa</taxon>
        <taxon>Arthropoda</taxon>
        <taxon>Chelicerata</taxon>
        <taxon>Arachnida</taxon>
        <taxon>Araneae</taxon>
        <taxon>Araneomorphae</taxon>
        <taxon>Entelegynae</taxon>
        <taxon>Araneoidea</taxon>
        <taxon>Nephilidae</taxon>
        <taxon>Nephila</taxon>
    </lineage>
</organism>
<evidence type="ECO:0000313" key="2">
    <source>
        <dbReference type="EMBL" id="GFS90377.1"/>
    </source>
</evidence>
<proteinExistence type="predicted"/>
<dbReference type="EMBL" id="BMAW01004683">
    <property type="protein sequence ID" value="GFS90377.1"/>
    <property type="molecule type" value="Genomic_DNA"/>
</dbReference>
<sequence>MEPKEYLNQSQSLFKWYKIQINLRAGQLMLLTEYNRNPFEWNLAWVEAIHLRTDGLTYIVDVTTNGGSFHRNISKLCPLTFKEDVG</sequence>
<dbReference type="Proteomes" id="UP000887013">
    <property type="component" value="Unassembled WGS sequence"/>
</dbReference>
<evidence type="ECO:0000259" key="1">
    <source>
        <dbReference type="Pfam" id="PF18701"/>
    </source>
</evidence>
<evidence type="ECO:0000313" key="3">
    <source>
        <dbReference type="Proteomes" id="UP000887013"/>
    </source>
</evidence>
<name>A0A8X6N2D8_NEPPI</name>
<gene>
    <name evidence="2" type="ORF">NPIL_296341</name>
</gene>
<dbReference type="OrthoDB" id="8061911at2759"/>